<organism evidence="13 14">
    <name type="scientific">Amphibalanus amphitrite</name>
    <name type="common">Striped barnacle</name>
    <name type="synonym">Balanus amphitrite</name>
    <dbReference type="NCBI Taxonomy" id="1232801"/>
    <lineage>
        <taxon>Eukaryota</taxon>
        <taxon>Metazoa</taxon>
        <taxon>Ecdysozoa</taxon>
        <taxon>Arthropoda</taxon>
        <taxon>Crustacea</taxon>
        <taxon>Multicrustacea</taxon>
        <taxon>Cirripedia</taxon>
        <taxon>Thoracica</taxon>
        <taxon>Thoracicalcarea</taxon>
        <taxon>Balanomorpha</taxon>
        <taxon>Balanoidea</taxon>
        <taxon>Balanidae</taxon>
        <taxon>Amphibalaninae</taxon>
        <taxon>Amphibalanus</taxon>
    </lineage>
</organism>
<name>A0A6A4X5A7_AMPAM</name>
<keyword evidence="9 12" id="KW-0472">Membrane</keyword>
<dbReference type="GO" id="GO:0005743">
    <property type="term" value="C:mitochondrial inner membrane"/>
    <property type="evidence" value="ECO:0007669"/>
    <property type="project" value="UniProtKB-SubCell"/>
</dbReference>
<evidence type="ECO:0000313" key="13">
    <source>
        <dbReference type="EMBL" id="KAF0314415.1"/>
    </source>
</evidence>
<comment type="caution">
    <text evidence="13">The sequence shown here is derived from an EMBL/GenBank/DDBJ whole genome shotgun (WGS) entry which is preliminary data.</text>
</comment>
<keyword evidence="8 12" id="KW-0496">Mitochondrion</keyword>
<evidence type="ECO:0000256" key="3">
    <source>
        <dbReference type="ARBA" id="ARBA00016323"/>
    </source>
</evidence>
<accession>A0A6A4X5A7</accession>
<dbReference type="InterPro" id="IPR036544">
    <property type="entry name" value="QCR7_sf"/>
</dbReference>
<dbReference type="Proteomes" id="UP000440578">
    <property type="component" value="Unassembled WGS sequence"/>
</dbReference>
<evidence type="ECO:0000256" key="11">
    <source>
        <dbReference type="ARBA" id="ARBA00046393"/>
    </source>
</evidence>
<dbReference type="OrthoDB" id="425749at2759"/>
<comment type="subunit">
    <text evidence="11">Component of the ubiquinol-cytochrome c oxidoreductase (cytochrome b-c1 complex, complex III, CIII), a multisubunit enzyme composed of 11 subunits. The complex is composed of 3 respiratory subunits cytochrome b, cytochrome c1 and Rieske protein UQCRFS1, 2 core protein subunits UQCRC1/QCR1 and UQCRC2/QCR2, and 6 low-molecular weight protein subunits UQCRH/QCR6, UQCRB/QCR7, UQCRQ/QCR8, UQCR10/QCR9, UQCR11/QCR10 and subunit 9, the cleavage product of Rieske protein UQCRFS1. The complex exists as an obligatory dimer and forms supercomplexes (SCs) in the inner mitochondrial membrane with NADH-ubiquinone oxidoreductase (complex I, CI) and cytochrome c oxidase (complex IV, CIV), resulting in different assemblies (supercomplex SCI(1)III(2)IV(1) and megacomplex MCI(2)III(2)IV(2)).</text>
</comment>
<keyword evidence="14" id="KW-1185">Reference proteome</keyword>
<evidence type="ECO:0000256" key="8">
    <source>
        <dbReference type="ARBA" id="ARBA00023128"/>
    </source>
</evidence>
<evidence type="ECO:0000313" key="14">
    <source>
        <dbReference type="Proteomes" id="UP000440578"/>
    </source>
</evidence>
<keyword evidence="7 12" id="KW-0249">Electron transport</keyword>
<comment type="subunit">
    <text evidence="10">Component of the ubiquinol-cytochrome c oxidoreductase (cytochrome b-c1 complex, complex III, CIII), a multisubunit enzyme composed of 3 respiratory subunits cytochrome b, cytochrome c1 and Rieske protein, 2 core protein subunits, and additional low-molecular weight protein subunits. The complex exists as an obligatory dimer and forms supercomplexes (SCs) in the inner mitochondrial membrane with cytochrome c oxidase (complex IV, CIV).</text>
</comment>
<evidence type="ECO:0000256" key="9">
    <source>
        <dbReference type="ARBA" id="ARBA00023136"/>
    </source>
</evidence>
<sequence>MVGEGNSGLLSGGAMQWLRRWAYNASGFNKLGLWHDDCLYEDDEVKEAVRRLPERLQDDRTFRITRAMQLSLSHQILPREQWTTFDEDIRYLKPYLEEVRKENREKAEWSKK</sequence>
<evidence type="ECO:0000256" key="6">
    <source>
        <dbReference type="ARBA" id="ARBA00022792"/>
    </source>
</evidence>
<dbReference type="EMBL" id="VIIS01000023">
    <property type="protein sequence ID" value="KAF0314415.1"/>
    <property type="molecule type" value="Genomic_DNA"/>
</dbReference>
<evidence type="ECO:0000256" key="12">
    <source>
        <dbReference type="PIRNR" id="PIRNR000022"/>
    </source>
</evidence>
<gene>
    <name evidence="13" type="primary">UQCRB_1</name>
    <name evidence="13" type="ORF">FJT64_015133</name>
</gene>
<evidence type="ECO:0000256" key="1">
    <source>
        <dbReference type="ARBA" id="ARBA00004443"/>
    </source>
</evidence>
<evidence type="ECO:0000256" key="2">
    <source>
        <dbReference type="ARBA" id="ARBA00008554"/>
    </source>
</evidence>
<evidence type="ECO:0000256" key="4">
    <source>
        <dbReference type="ARBA" id="ARBA00022448"/>
    </source>
</evidence>
<dbReference type="FunFam" id="1.10.1090.10:FF:000001">
    <property type="entry name" value="Cytochrome b-c1 complex subunit 7"/>
    <property type="match status" value="1"/>
</dbReference>
<dbReference type="GO" id="GO:0045275">
    <property type="term" value="C:respiratory chain complex III"/>
    <property type="evidence" value="ECO:0007669"/>
    <property type="project" value="InterPro"/>
</dbReference>
<dbReference type="Pfam" id="PF02271">
    <property type="entry name" value="UCR_14kD"/>
    <property type="match status" value="1"/>
</dbReference>
<keyword evidence="6 12" id="KW-0999">Mitochondrion inner membrane</keyword>
<dbReference type="PIRSF" id="PIRSF000022">
    <property type="entry name" value="Bc1_14K"/>
    <property type="match status" value="1"/>
</dbReference>
<dbReference type="PANTHER" id="PTHR12022">
    <property type="entry name" value="UBIQUINOL-CYTOCHROME C REDUCTASE COMPLEX 14 KD PROTEIN"/>
    <property type="match status" value="1"/>
</dbReference>
<reference evidence="13 14" key="1">
    <citation type="submission" date="2019-07" db="EMBL/GenBank/DDBJ databases">
        <title>Draft genome assembly of a fouling barnacle, Amphibalanus amphitrite (Darwin, 1854): The first reference genome for Thecostraca.</title>
        <authorList>
            <person name="Kim W."/>
        </authorList>
    </citation>
    <scope>NUCLEOTIDE SEQUENCE [LARGE SCALE GENOMIC DNA]</scope>
    <source>
        <strain evidence="13">SNU_AA5</strain>
        <tissue evidence="13">Soma without cirri and trophi</tissue>
    </source>
</reference>
<proteinExistence type="inferred from homology"/>
<dbReference type="Gene3D" id="1.10.1090.10">
    <property type="entry name" value="Cytochrome b-c1 complex subunit 7"/>
    <property type="match status" value="1"/>
</dbReference>
<comment type="similarity">
    <text evidence="2 12">Belongs to the UQCRB/QCR7 family.</text>
</comment>
<dbReference type="InterPro" id="IPR003197">
    <property type="entry name" value="QCR7"/>
</dbReference>
<evidence type="ECO:0000256" key="7">
    <source>
        <dbReference type="ARBA" id="ARBA00022982"/>
    </source>
</evidence>
<keyword evidence="4 12" id="KW-0813">Transport</keyword>
<comment type="subcellular location">
    <subcellularLocation>
        <location evidence="1">Mitochondrion inner membrane</location>
        <topology evidence="1">Peripheral membrane protein</topology>
        <orientation evidence="1">Matrix side</orientation>
    </subcellularLocation>
</comment>
<comment type="function">
    <text evidence="12">Component of the ubiquinol-cytochrome c oxidoreductase, a multisubunit transmembrane complex that is part of the mitochondrial electron transport chain which drives oxidative phosphorylation.</text>
</comment>
<dbReference type="GO" id="GO:0006122">
    <property type="term" value="P:mitochondrial electron transport, ubiquinol to cytochrome c"/>
    <property type="evidence" value="ECO:0007669"/>
    <property type="project" value="InterPro"/>
</dbReference>
<dbReference type="SUPFAM" id="SSF81524">
    <property type="entry name" value="14 kDa protein of cytochrome bc1 complex (Ubiquinol-cytochrome c reductase)"/>
    <property type="match status" value="1"/>
</dbReference>
<evidence type="ECO:0000256" key="10">
    <source>
        <dbReference type="ARBA" id="ARBA00038521"/>
    </source>
</evidence>
<keyword evidence="5 12" id="KW-0679">Respiratory chain</keyword>
<protein>
    <recommendedName>
        <fullName evidence="3 12">Cytochrome b-c1 complex subunit 7</fullName>
    </recommendedName>
</protein>
<dbReference type="PANTHER" id="PTHR12022:SF0">
    <property type="entry name" value="CYTOCHROME B-C1 COMPLEX SUBUNIT 7"/>
    <property type="match status" value="1"/>
</dbReference>
<dbReference type="AlphaFoldDB" id="A0A6A4X5A7"/>
<evidence type="ECO:0000256" key="5">
    <source>
        <dbReference type="ARBA" id="ARBA00022660"/>
    </source>
</evidence>